<evidence type="ECO:0000313" key="2">
    <source>
        <dbReference type="EMBL" id="EUA70739.1"/>
    </source>
</evidence>
<sequence>MEIPFSLRPAASAVVALLPGISDCALDNPTPCTELTVRALVNHVMGLSLAFRYAAAPEEAAAAGFVSSGPSFTDDLDPQWRISLPRRLADLVEAWERPASWQGTSTIAGNVMPNHQVAMVALDELVLHGWDLAVATGQPFELPGGQILAFSSSSPTWPLTAAYQACSARACRWPRMRPVSITCWPCPGVIQAGNPRSCEIFR</sequence>
<comment type="caution">
    <text evidence="2">The sequence shown here is derived from an EMBL/GenBank/DDBJ whole genome shotgun (WGS) entry which is preliminary data.</text>
</comment>
<accession>X8DQP2</accession>
<dbReference type="InterPro" id="IPR017517">
    <property type="entry name" value="Maleyloyr_isom"/>
</dbReference>
<dbReference type="InterPro" id="IPR017520">
    <property type="entry name" value="CHP03086"/>
</dbReference>
<dbReference type="EMBL" id="JAOJ01000002">
    <property type="protein sequence ID" value="EUA70739.1"/>
    <property type="molecule type" value="Genomic_DNA"/>
</dbReference>
<dbReference type="AlphaFoldDB" id="X8DQP2"/>
<dbReference type="GO" id="GO:0046872">
    <property type="term" value="F:metal ion binding"/>
    <property type="evidence" value="ECO:0007669"/>
    <property type="project" value="InterPro"/>
</dbReference>
<proteinExistence type="predicted"/>
<dbReference type="NCBIfam" id="TIGR03083">
    <property type="entry name" value="maleylpyruvate isomerase family mycothiol-dependent enzyme"/>
    <property type="match status" value="1"/>
</dbReference>
<evidence type="ECO:0000259" key="1">
    <source>
        <dbReference type="Pfam" id="PF11716"/>
    </source>
</evidence>
<dbReference type="SUPFAM" id="SSF109854">
    <property type="entry name" value="DinB/YfiT-like putative metalloenzymes"/>
    <property type="match status" value="1"/>
</dbReference>
<protein>
    <recommendedName>
        <fullName evidence="1">Mycothiol-dependent maleylpyruvate isomerase metal-binding domain-containing protein</fullName>
    </recommendedName>
</protein>
<evidence type="ECO:0000313" key="3">
    <source>
        <dbReference type="Proteomes" id="UP000023351"/>
    </source>
</evidence>
<name>X8DQP2_9MYCO</name>
<dbReference type="Gene3D" id="1.20.120.450">
    <property type="entry name" value="dinb family like domain"/>
    <property type="match status" value="1"/>
</dbReference>
<dbReference type="PATRIC" id="fig|1299321.3.peg.2325"/>
<gene>
    <name evidence="2" type="ORF">I540_2403</name>
</gene>
<feature type="domain" description="Mycothiol-dependent maleylpyruvate isomerase metal-binding" evidence="1">
    <location>
        <begin position="7"/>
        <end position="133"/>
    </location>
</feature>
<dbReference type="InterPro" id="IPR024344">
    <property type="entry name" value="MDMPI_metal-binding"/>
</dbReference>
<dbReference type="Proteomes" id="UP000023351">
    <property type="component" value="Unassembled WGS sequence"/>
</dbReference>
<dbReference type="NCBIfam" id="TIGR03086">
    <property type="entry name" value="TIGR03086 family metal-binding protein"/>
    <property type="match status" value="1"/>
</dbReference>
<organism evidence="2 3">
    <name type="scientific">Mycobacteroides abscessus subsp. bolletii 1513</name>
    <dbReference type="NCBI Taxonomy" id="1299321"/>
    <lineage>
        <taxon>Bacteria</taxon>
        <taxon>Bacillati</taxon>
        <taxon>Actinomycetota</taxon>
        <taxon>Actinomycetes</taxon>
        <taxon>Mycobacteriales</taxon>
        <taxon>Mycobacteriaceae</taxon>
        <taxon>Mycobacteroides</taxon>
        <taxon>Mycobacteroides abscessus</taxon>
    </lineage>
</organism>
<reference evidence="2 3" key="1">
    <citation type="submission" date="2013-12" db="EMBL/GenBank/DDBJ databases">
        <authorList>
            <person name="Zelazny A."/>
            <person name="Olivier K."/>
            <person name="Holland S."/>
            <person name="Lenaerts A."/>
            <person name="Ordway D."/>
            <person name="DeGroote M.A."/>
            <person name="Parker T."/>
            <person name="Sizemore C."/>
            <person name="Tallon L.J."/>
            <person name="Sadzewicz L.K."/>
            <person name="Sengamalay N."/>
            <person name="Fraser C.M."/>
            <person name="Hine E."/>
            <person name="Shefchek K.A."/>
            <person name="Das S.P."/>
            <person name="Tettelin H."/>
        </authorList>
    </citation>
    <scope>NUCLEOTIDE SEQUENCE [LARGE SCALE GENOMIC DNA]</scope>
    <source>
        <strain evidence="2 3">1513</strain>
    </source>
</reference>
<dbReference type="InterPro" id="IPR034660">
    <property type="entry name" value="DinB/YfiT-like"/>
</dbReference>
<dbReference type="Pfam" id="PF11716">
    <property type="entry name" value="MDMPI_N"/>
    <property type="match status" value="1"/>
</dbReference>